<dbReference type="Pfam" id="PF11716">
    <property type="entry name" value="MDMPI_N"/>
    <property type="match status" value="1"/>
</dbReference>
<dbReference type="NCBIfam" id="TIGR03083">
    <property type="entry name" value="maleylpyruvate isomerase family mycothiol-dependent enzyme"/>
    <property type="match status" value="1"/>
</dbReference>
<dbReference type="GO" id="GO:0016853">
    <property type="term" value="F:isomerase activity"/>
    <property type="evidence" value="ECO:0007669"/>
    <property type="project" value="UniProtKB-KW"/>
</dbReference>
<dbReference type="RefSeq" id="WP_304601784.1">
    <property type="nucleotide sequence ID" value="NZ_JAUQYO010000001.1"/>
</dbReference>
<comment type="caution">
    <text evidence="3">The sequence shown here is derived from an EMBL/GenBank/DDBJ whole genome shotgun (WGS) entry which is preliminary data.</text>
</comment>
<dbReference type="InterPro" id="IPR036527">
    <property type="entry name" value="SCP2_sterol-bd_dom_sf"/>
</dbReference>
<proteinExistence type="predicted"/>
<feature type="domain" description="Mycothiol-dependent maleylpyruvate isomerase metal-binding" evidence="2">
    <location>
        <begin position="15"/>
        <end position="148"/>
    </location>
</feature>
<dbReference type="InterPro" id="IPR017517">
    <property type="entry name" value="Maleyloyr_isom"/>
</dbReference>
<reference evidence="3 4" key="1">
    <citation type="submission" date="2023-07" db="EMBL/GenBank/DDBJ databases">
        <title>Description of novel actinomycetes strains, isolated from tidal flat sediment.</title>
        <authorList>
            <person name="Lu C."/>
        </authorList>
    </citation>
    <scope>NUCLEOTIDE SEQUENCE [LARGE SCALE GENOMIC DNA]</scope>
    <source>
        <strain evidence="3 4">SYSU T00b441</strain>
    </source>
</reference>
<protein>
    <submittedName>
        <fullName evidence="3">Maleylpyruvate isomerase family mycothiol-dependent enzyme</fullName>
    </submittedName>
</protein>
<evidence type="ECO:0000313" key="4">
    <source>
        <dbReference type="Proteomes" id="UP001232536"/>
    </source>
</evidence>
<dbReference type="SUPFAM" id="SSF55718">
    <property type="entry name" value="SCP-like"/>
    <property type="match status" value="1"/>
</dbReference>
<keyword evidence="4" id="KW-1185">Reference proteome</keyword>
<dbReference type="Gene3D" id="1.20.120.450">
    <property type="entry name" value="dinb family like domain"/>
    <property type="match status" value="1"/>
</dbReference>
<dbReference type="Proteomes" id="UP001232536">
    <property type="component" value="Unassembled WGS sequence"/>
</dbReference>
<keyword evidence="3" id="KW-0413">Isomerase</keyword>
<accession>A0ABT9DBC8</accession>
<feature type="region of interest" description="Disordered" evidence="1">
    <location>
        <begin position="221"/>
        <end position="252"/>
    </location>
</feature>
<organism evidence="3 4">
    <name type="scientific">Actinotalea lenta</name>
    <dbReference type="NCBI Taxonomy" id="3064654"/>
    <lineage>
        <taxon>Bacteria</taxon>
        <taxon>Bacillati</taxon>
        <taxon>Actinomycetota</taxon>
        <taxon>Actinomycetes</taxon>
        <taxon>Micrococcales</taxon>
        <taxon>Cellulomonadaceae</taxon>
        <taxon>Actinotalea</taxon>
    </lineage>
</organism>
<evidence type="ECO:0000313" key="3">
    <source>
        <dbReference type="EMBL" id="MDO8108199.1"/>
    </source>
</evidence>
<dbReference type="SUPFAM" id="SSF109854">
    <property type="entry name" value="DinB/YfiT-like putative metalloenzymes"/>
    <property type="match status" value="1"/>
</dbReference>
<dbReference type="InterPro" id="IPR034660">
    <property type="entry name" value="DinB/YfiT-like"/>
</dbReference>
<gene>
    <name evidence="3" type="ORF">Q6348_13445</name>
</gene>
<dbReference type="InterPro" id="IPR024344">
    <property type="entry name" value="MDMPI_metal-binding"/>
</dbReference>
<sequence length="252" mass="26989">MVPTEAAAAIASIERTHDRLRATLEGLTDEAVAGPSRLPGWTRGHVLAHLAGFGAAAERQLLLAVQGAPAVEFYDGGREARDAAIEAGAGASAAQHVERVVAVMDRVEGLLDLLDDEALRQPTGYQGLPAGALVLAWWREFSIHLTDLDLGAEHTLWSPELREHLVGFLSPRVPDGVQLDLEPTDVDEPRRVGQGRVVRVRGTANDLVAWLAGREPLGPVVADAGGETEPLPVLGPWPRPRARIAPEDRSVR</sequence>
<evidence type="ECO:0000259" key="2">
    <source>
        <dbReference type="Pfam" id="PF11716"/>
    </source>
</evidence>
<evidence type="ECO:0000256" key="1">
    <source>
        <dbReference type="SAM" id="MobiDB-lite"/>
    </source>
</evidence>
<name>A0ABT9DBC8_9CELL</name>
<dbReference type="EMBL" id="JAUQYP010000001">
    <property type="protein sequence ID" value="MDO8108199.1"/>
    <property type="molecule type" value="Genomic_DNA"/>
</dbReference>